<accession>A0ABT5ANW9</accession>
<comment type="caution">
    <text evidence="1">The sequence shown here is derived from an EMBL/GenBank/DDBJ whole genome shotgun (WGS) entry which is preliminary data.</text>
</comment>
<protein>
    <submittedName>
        <fullName evidence="1">Uncharacterized protein</fullName>
    </submittedName>
</protein>
<gene>
    <name evidence="1" type="ORF">PN457_02700</name>
</gene>
<evidence type="ECO:0000313" key="2">
    <source>
        <dbReference type="Proteomes" id="UP001212499"/>
    </source>
</evidence>
<dbReference type="EMBL" id="JAQMUH010000033">
    <property type="protein sequence ID" value="MDB9538584.1"/>
    <property type="molecule type" value="Genomic_DNA"/>
</dbReference>
<reference evidence="1 2" key="1">
    <citation type="submission" date="2023-01" db="EMBL/GenBank/DDBJ databases">
        <title>Genomes from the Australian National Cyanobacteria Reference Collection.</title>
        <authorList>
            <person name="Willis A."/>
            <person name="Lee E.M.F."/>
        </authorList>
    </citation>
    <scope>NUCLEOTIDE SEQUENCE [LARGE SCALE GENOMIC DNA]</scope>
    <source>
        <strain evidence="1 2">CS-1033</strain>
    </source>
</reference>
<dbReference type="Proteomes" id="UP001212499">
    <property type="component" value="Unassembled WGS sequence"/>
</dbReference>
<evidence type="ECO:0000313" key="1">
    <source>
        <dbReference type="EMBL" id="MDB9538584.1"/>
    </source>
</evidence>
<keyword evidence="2" id="KW-1185">Reference proteome</keyword>
<name>A0ABT5ANW9_9CYAN</name>
<sequence>MNSTPTNHSHQETINPDLTPLESWAFVVHDNNVTIGGHTFLCIDGQHLKDYKNKGVSTSKIVDGRLVLQVLKGPDEKRARTLLSVVGELTPENKVIKLDRPKKMVEVHDPVSYAAYLQANPQEFTNVVRMITGFIIHTNLE</sequence>
<proteinExistence type="predicted"/>
<organism evidence="1 2">
    <name type="scientific">Anabaenopsis arnoldii</name>
    <dbReference type="NCBI Taxonomy" id="2152938"/>
    <lineage>
        <taxon>Bacteria</taxon>
        <taxon>Bacillati</taxon>
        <taxon>Cyanobacteriota</taxon>
        <taxon>Cyanophyceae</taxon>
        <taxon>Nostocales</taxon>
        <taxon>Nodulariaceae</taxon>
        <taxon>Anabaenopsis</taxon>
    </lineage>
</organism>
<dbReference type="RefSeq" id="WP_271731171.1">
    <property type="nucleotide sequence ID" value="NZ_JANQDP010000032.1"/>
</dbReference>